<sequence length="51" mass="5446">MGQDAQTEWGTSLAQSQHPGPFKQPSCQKICRQLTIEAKTKGCEALTAAGI</sequence>
<name>R0KF21_ANAPL</name>
<evidence type="ECO:0000313" key="3">
    <source>
        <dbReference type="Proteomes" id="UP000296049"/>
    </source>
</evidence>
<dbReference type="AlphaFoldDB" id="R0KF21"/>
<feature type="region of interest" description="Disordered" evidence="1">
    <location>
        <begin position="1"/>
        <end position="26"/>
    </location>
</feature>
<organism evidence="2 3">
    <name type="scientific">Anas platyrhynchos</name>
    <name type="common">Mallard</name>
    <name type="synonym">Anas boschas</name>
    <dbReference type="NCBI Taxonomy" id="8839"/>
    <lineage>
        <taxon>Eukaryota</taxon>
        <taxon>Metazoa</taxon>
        <taxon>Chordata</taxon>
        <taxon>Craniata</taxon>
        <taxon>Vertebrata</taxon>
        <taxon>Euteleostomi</taxon>
        <taxon>Archelosauria</taxon>
        <taxon>Archosauria</taxon>
        <taxon>Dinosauria</taxon>
        <taxon>Saurischia</taxon>
        <taxon>Theropoda</taxon>
        <taxon>Coelurosauria</taxon>
        <taxon>Aves</taxon>
        <taxon>Neognathae</taxon>
        <taxon>Galloanserae</taxon>
        <taxon>Anseriformes</taxon>
        <taxon>Anatidae</taxon>
        <taxon>Anatinae</taxon>
        <taxon>Anas</taxon>
    </lineage>
</organism>
<accession>R0KF21</accession>
<evidence type="ECO:0000256" key="1">
    <source>
        <dbReference type="SAM" id="MobiDB-lite"/>
    </source>
</evidence>
<gene>
    <name evidence="2" type="ORF">Anapl_01836</name>
</gene>
<dbReference type="Proteomes" id="UP000296049">
    <property type="component" value="Unassembled WGS sequence"/>
</dbReference>
<keyword evidence="3" id="KW-1185">Reference proteome</keyword>
<dbReference type="EMBL" id="KB742432">
    <property type="protein sequence ID" value="EOB08667.1"/>
    <property type="molecule type" value="Genomic_DNA"/>
</dbReference>
<evidence type="ECO:0000313" key="2">
    <source>
        <dbReference type="EMBL" id="EOB08667.1"/>
    </source>
</evidence>
<feature type="compositionally biased region" description="Polar residues" evidence="1">
    <location>
        <begin position="1"/>
        <end position="18"/>
    </location>
</feature>
<protein>
    <submittedName>
        <fullName evidence="2">Uncharacterized protein</fullName>
    </submittedName>
</protein>
<reference evidence="3" key="1">
    <citation type="journal article" date="2013" name="Nat. Genet.">
        <title>The duck genome and transcriptome provide insight into an avian influenza virus reservoir species.</title>
        <authorList>
            <person name="Huang Y."/>
            <person name="Li Y."/>
            <person name="Burt D.W."/>
            <person name="Chen H."/>
            <person name="Zhang Y."/>
            <person name="Qian W."/>
            <person name="Kim H."/>
            <person name="Gan S."/>
            <person name="Zhao Y."/>
            <person name="Li J."/>
            <person name="Yi K."/>
            <person name="Feng H."/>
            <person name="Zhu P."/>
            <person name="Li B."/>
            <person name="Liu Q."/>
            <person name="Fairley S."/>
            <person name="Magor K.E."/>
            <person name="Du Z."/>
            <person name="Hu X."/>
            <person name="Goodman L."/>
            <person name="Tafer H."/>
            <person name="Vignal A."/>
            <person name="Lee T."/>
            <person name="Kim K.W."/>
            <person name="Sheng Z."/>
            <person name="An Y."/>
            <person name="Searle S."/>
            <person name="Herrero J."/>
            <person name="Groenen M.A."/>
            <person name="Crooijmans R.P."/>
            <person name="Faraut T."/>
            <person name="Cai Q."/>
            <person name="Webster R.G."/>
            <person name="Aldridge J.R."/>
            <person name="Warren W.C."/>
            <person name="Bartschat S."/>
            <person name="Kehr S."/>
            <person name="Marz M."/>
            <person name="Stadler P.F."/>
            <person name="Smith J."/>
            <person name="Kraus R.H."/>
            <person name="Zhao Y."/>
            <person name="Ren L."/>
            <person name="Fei J."/>
            <person name="Morisson M."/>
            <person name="Kaiser P."/>
            <person name="Griffin D.K."/>
            <person name="Rao M."/>
            <person name="Pitel F."/>
            <person name="Wang J."/>
            <person name="Li N."/>
        </authorList>
    </citation>
    <scope>NUCLEOTIDE SEQUENCE [LARGE SCALE GENOMIC DNA]</scope>
</reference>
<proteinExistence type="predicted"/>